<sequence>MAAAAGGSSSSREGTAKSTVAEQISQAIQSTSNLLHLMQHSSPSQAQLAKLPKKLMAKTDTVRNTGQVLQQLPLVIASLDAYTEHGLHRFHISRIHSTFVEPHLKISVKYWMARSLPVFLSFSHWLI</sequence>
<feature type="compositionally biased region" description="Polar residues" evidence="1">
    <location>
        <begin position="12"/>
        <end position="22"/>
    </location>
</feature>
<feature type="compositionally biased region" description="Low complexity" evidence="1">
    <location>
        <begin position="1"/>
        <end position="11"/>
    </location>
</feature>
<dbReference type="EMBL" id="JBDFQZ010000013">
    <property type="protein sequence ID" value="KAK9667882.1"/>
    <property type="molecule type" value="Genomic_DNA"/>
</dbReference>
<comment type="caution">
    <text evidence="2">The sequence shown here is derived from an EMBL/GenBank/DDBJ whole genome shotgun (WGS) entry which is preliminary data.</text>
</comment>
<feature type="region of interest" description="Disordered" evidence="1">
    <location>
        <begin position="1"/>
        <end position="22"/>
    </location>
</feature>
<protein>
    <recommendedName>
        <fullName evidence="4">Tobamovirus multiplication protein 2B</fullName>
    </recommendedName>
</protein>
<evidence type="ECO:0000313" key="3">
    <source>
        <dbReference type="Proteomes" id="UP001443914"/>
    </source>
</evidence>
<name>A0AAW1GVU0_SAPOF</name>
<accession>A0AAW1GVU0</accession>
<evidence type="ECO:0008006" key="4">
    <source>
        <dbReference type="Google" id="ProtNLM"/>
    </source>
</evidence>
<reference evidence="2" key="1">
    <citation type="submission" date="2024-03" db="EMBL/GenBank/DDBJ databases">
        <title>WGS assembly of Saponaria officinalis var. Norfolk2.</title>
        <authorList>
            <person name="Jenkins J."/>
            <person name="Shu S."/>
            <person name="Grimwood J."/>
            <person name="Barry K."/>
            <person name="Goodstein D."/>
            <person name="Schmutz J."/>
            <person name="Leebens-Mack J."/>
            <person name="Osbourn A."/>
        </authorList>
    </citation>
    <scope>NUCLEOTIDE SEQUENCE [LARGE SCALE GENOMIC DNA]</scope>
    <source>
        <strain evidence="2">JIC</strain>
    </source>
</reference>
<keyword evidence="3" id="KW-1185">Reference proteome</keyword>
<dbReference type="Proteomes" id="UP001443914">
    <property type="component" value="Unassembled WGS sequence"/>
</dbReference>
<dbReference type="AlphaFoldDB" id="A0AAW1GVU0"/>
<evidence type="ECO:0000256" key="1">
    <source>
        <dbReference type="SAM" id="MobiDB-lite"/>
    </source>
</evidence>
<proteinExistence type="predicted"/>
<evidence type="ECO:0000313" key="2">
    <source>
        <dbReference type="EMBL" id="KAK9667882.1"/>
    </source>
</evidence>
<gene>
    <name evidence="2" type="ORF">RND81_13G018000</name>
</gene>
<organism evidence="2 3">
    <name type="scientific">Saponaria officinalis</name>
    <name type="common">Common soapwort</name>
    <name type="synonym">Lychnis saponaria</name>
    <dbReference type="NCBI Taxonomy" id="3572"/>
    <lineage>
        <taxon>Eukaryota</taxon>
        <taxon>Viridiplantae</taxon>
        <taxon>Streptophyta</taxon>
        <taxon>Embryophyta</taxon>
        <taxon>Tracheophyta</taxon>
        <taxon>Spermatophyta</taxon>
        <taxon>Magnoliopsida</taxon>
        <taxon>eudicotyledons</taxon>
        <taxon>Gunneridae</taxon>
        <taxon>Pentapetalae</taxon>
        <taxon>Caryophyllales</taxon>
        <taxon>Caryophyllaceae</taxon>
        <taxon>Caryophylleae</taxon>
        <taxon>Saponaria</taxon>
    </lineage>
</organism>